<dbReference type="SUPFAM" id="SSF46579">
    <property type="entry name" value="Prefoldin"/>
    <property type="match status" value="1"/>
</dbReference>
<proteinExistence type="inferred from homology"/>
<comment type="caution">
    <text evidence="4">The sequence shown here is derived from an EMBL/GenBank/DDBJ whole genome shotgun (WGS) entry which is preliminary data.</text>
</comment>
<keyword evidence="5" id="KW-1185">Reference proteome</keyword>
<evidence type="ECO:0000313" key="4">
    <source>
        <dbReference type="EMBL" id="KAK1934938.1"/>
    </source>
</evidence>
<sequence length="110" mass="12265">MSDLIAEVDKLREQYRELAAAHSQLLTQQNECTTELTILDDDAKIYKSTGAVLTTQSKADAISTITKRIEYINAEIESKSKLMSSLKSNIEEKSKKLEAISAQMRAAQNN</sequence>
<comment type="similarity">
    <text evidence="1">Belongs to the prefoldin subunit beta family.</text>
</comment>
<evidence type="ECO:0000256" key="3">
    <source>
        <dbReference type="SAM" id="Coils"/>
    </source>
</evidence>
<dbReference type="GO" id="GO:0005737">
    <property type="term" value="C:cytoplasm"/>
    <property type="evidence" value="ECO:0007669"/>
    <property type="project" value="TreeGrafter"/>
</dbReference>
<dbReference type="Pfam" id="PF01920">
    <property type="entry name" value="Prefoldin_2"/>
    <property type="match status" value="1"/>
</dbReference>
<dbReference type="InterPro" id="IPR002777">
    <property type="entry name" value="PFD_beta-like"/>
</dbReference>
<dbReference type="GO" id="GO:0051082">
    <property type="term" value="F:unfolded protein binding"/>
    <property type="evidence" value="ECO:0007669"/>
    <property type="project" value="InterPro"/>
</dbReference>
<evidence type="ECO:0000313" key="5">
    <source>
        <dbReference type="Proteomes" id="UP001195914"/>
    </source>
</evidence>
<feature type="coiled-coil region" evidence="3">
    <location>
        <begin position="1"/>
        <end position="28"/>
    </location>
</feature>
<dbReference type="PANTHER" id="PTHR21431">
    <property type="entry name" value="PREFOLDIN SUBUNIT 6"/>
    <property type="match status" value="1"/>
</dbReference>
<keyword evidence="3" id="KW-0175">Coiled coil</keyword>
<reference evidence="4" key="1">
    <citation type="journal article" date="2014" name="Nucleic Acids Res.">
        <title>The evolutionary dynamics of variant antigen genes in Babesia reveal a history of genomic innovation underlying host-parasite interaction.</title>
        <authorList>
            <person name="Jackson A.P."/>
            <person name="Otto T.D."/>
            <person name="Darby A."/>
            <person name="Ramaprasad A."/>
            <person name="Xia D."/>
            <person name="Echaide I.E."/>
            <person name="Farber M."/>
            <person name="Gahlot S."/>
            <person name="Gamble J."/>
            <person name="Gupta D."/>
            <person name="Gupta Y."/>
            <person name="Jackson L."/>
            <person name="Malandrin L."/>
            <person name="Malas T.B."/>
            <person name="Moussa E."/>
            <person name="Nair M."/>
            <person name="Reid A.J."/>
            <person name="Sanders M."/>
            <person name="Sharma J."/>
            <person name="Tracey A."/>
            <person name="Quail M.A."/>
            <person name="Weir W."/>
            <person name="Wastling J.M."/>
            <person name="Hall N."/>
            <person name="Willadsen P."/>
            <person name="Lingelbach K."/>
            <person name="Shiels B."/>
            <person name="Tait A."/>
            <person name="Berriman M."/>
            <person name="Allred D.R."/>
            <person name="Pain A."/>
        </authorList>
    </citation>
    <scope>NUCLEOTIDE SEQUENCE</scope>
    <source>
        <strain evidence="4">1802A</strain>
    </source>
</reference>
<gene>
    <name evidence="4" type="ORF">X943_003504</name>
</gene>
<dbReference type="AlphaFoldDB" id="A0AAD9GAM2"/>
<dbReference type="Proteomes" id="UP001195914">
    <property type="component" value="Unassembled WGS sequence"/>
</dbReference>
<dbReference type="EMBL" id="JAHBMH010000062">
    <property type="protein sequence ID" value="KAK1934938.1"/>
    <property type="molecule type" value="Genomic_DNA"/>
</dbReference>
<keyword evidence="2" id="KW-0143">Chaperone</keyword>
<dbReference type="GO" id="GO:0051087">
    <property type="term" value="F:protein-folding chaperone binding"/>
    <property type="evidence" value="ECO:0007669"/>
    <property type="project" value="TreeGrafter"/>
</dbReference>
<feature type="coiled-coil region" evidence="3">
    <location>
        <begin position="83"/>
        <end position="110"/>
    </location>
</feature>
<dbReference type="CDD" id="cd23161">
    <property type="entry name" value="Prefoldin_6"/>
    <property type="match status" value="1"/>
</dbReference>
<dbReference type="GO" id="GO:0051131">
    <property type="term" value="P:chaperone-mediated protein complex assembly"/>
    <property type="evidence" value="ECO:0007669"/>
    <property type="project" value="TreeGrafter"/>
</dbReference>
<dbReference type="PANTHER" id="PTHR21431:SF0">
    <property type="entry name" value="PREFOLDIN SUBUNIT 6"/>
    <property type="match status" value="1"/>
</dbReference>
<dbReference type="Gene3D" id="1.10.287.370">
    <property type="match status" value="1"/>
</dbReference>
<name>A0AAD9GAM2_BABDI</name>
<protein>
    <submittedName>
        <fullName evidence="4">Prefoldin subunit 6</fullName>
    </submittedName>
</protein>
<dbReference type="InterPro" id="IPR009053">
    <property type="entry name" value="Prefoldin"/>
</dbReference>
<accession>A0AAD9GAM2</accession>
<dbReference type="GO" id="GO:0016272">
    <property type="term" value="C:prefoldin complex"/>
    <property type="evidence" value="ECO:0007669"/>
    <property type="project" value="InterPro"/>
</dbReference>
<dbReference type="GO" id="GO:0006457">
    <property type="term" value="P:protein folding"/>
    <property type="evidence" value="ECO:0007669"/>
    <property type="project" value="InterPro"/>
</dbReference>
<reference evidence="4" key="2">
    <citation type="submission" date="2021-05" db="EMBL/GenBank/DDBJ databases">
        <authorList>
            <person name="Pain A."/>
        </authorList>
    </citation>
    <scope>NUCLEOTIDE SEQUENCE</scope>
    <source>
        <strain evidence="4">1802A</strain>
    </source>
</reference>
<organism evidence="4 5">
    <name type="scientific">Babesia divergens</name>
    <dbReference type="NCBI Taxonomy" id="32595"/>
    <lineage>
        <taxon>Eukaryota</taxon>
        <taxon>Sar</taxon>
        <taxon>Alveolata</taxon>
        <taxon>Apicomplexa</taxon>
        <taxon>Aconoidasida</taxon>
        <taxon>Piroplasmida</taxon>
        <taxon>Babesiidae</taxon>
        <taxon>Babesia</taxon>
    </lineage>
</organism>
<evidence type="ECO:0000256" key="2">
    <source>
        <dbReference type="ARBA" id="ARBA00023186"/>
    </source>
</evidence>
<evidence type="ECO:0000256" key="1">
    <source>
        <dbReference type="ARBA" id="ARBA00008045"/>
    </source>
</evidence>